<gene>
    <name evidence="4" type="ORF">METZ01_LOCUS80001</name>
</gene>
<evidence type="ECO:0000313" key="4">
    <source>
        <dbReference type="EMBL" id="SVA27147.1"/>
    </source>
</evidence>
<evidence type="ECO:0000259" key="3">
    <source>
        <dbReference type="PROSITE" id="PS50850"/>
    </source>
</evidence>
<sequence>VIFALSLLRTLSSLMVSVAFLMLGNSIFTTLLALRAKIEGYPNTLVGLMMSGYFLGFALGTFRSGPLINRVGHIRAFSALAAIASICALFVLLINNAWAWVGLRVVMGAAMAGLFIVVESWLNNRATNESRGVLMSIYIMIGYAASALGQQSLSFGNPGGSELFLLVGMLLSLSLVPVALTRATHPDPVESPHVDLKRLIAASPTAVVGCFVAGLIGSAWWGMGPVYASEIGLTTHQIAGFMTAALVGGLMLQLPIGRLSDRLDRRTVLFWVTVLLSAPVVVLVLGQLLHLWIVMAAATAAYGLASTLYPLSVAYANDYLEPTDVVSASAGFVLFYAAGAVAGPLISSTLMTLTGASGLFIYMLVTVGGLALFIAWRMRVRQWIPVVEKEPYVLQPEAQAPGVVSELDPRAEVDDYYDEGPDTLETHHIPEVPTSRPGPENEESTQGTGQHPMQTATTPGSPERQPAESEPDRTQLDKVKTDL</sequence>
<dbReference type="EMBL" id="UINC01006376">
    <property type="protein sequence ID" value="SVA27147.1"/>
    <property type="molecule type" value="Genomic_DNA"/>
</dbReference>
<dbReference type="InterPro" id="IPR011701">
    <property type="entry name" value="MFS"/>
</dbReference>
<accession>A0A381UII1</accession>
<feature type="compositionally biased region" description="Polar residues" evidence="1">
    <location>
        <begin position="444"/>
        <end position="460"/>
    </location>
</feature>
<feature type="transmembrane region" description="Helical" evidence="2">
    <location>
        <begin position="163"/>
        <end position="180"/>
    </location>
</feature>
<feature type="transmembrane region" description="Helical" evidence="2">
    <location>
        <begin position="133"/>
        <end position="151"/>
    </location>
</feature>
<feature type="transmembrane region" description="Helical" evidence="2">
    <location>
        <begin position="359"/>
        <end position="376"/>
    </location>
</feature>
<feature type="domain" description="Major facilitator superfamily (MFS) profile" evidence="3">
    <location>
        <begin position="1"/>
        <end position="381"/>
    </location>
</feature>
<dbReference type="InterPro" id="IPR020846">
    <property type="entry name" value="MFS_dom"/>
</dbReference>
<feature type="transmembrane region" description="Helical" evidence="2">
    <location>
        <begin position="40"/>
        <end position="62"/>
    </location>
</feature>
<evidence type="ECO:0000256" key="1">
    <source>
        <dbReference type="SAM" id="MobiDB-lite"/>
    </source>
</evidence>
<feature type="transmembrane region" description="Helical" evidence="2">
    <location>
        <begin position="291"/>
        <end position="313"/>
    </location>
</feature>
<dbReference type="InterPro" id="IPR047200">
    <property type="entry name" value="MFS_YcaD-like"/>
</dbReference>
<feature type="non-terminal residue" evidence="4">
    <location>
        <position position="1"/>
    </location>
</feature>
<evidence type="ECO:0000256" key="2">
    <source>
        <dbReference type="SAM" id="Phobius"/>
    </source>
</evidence>
<protein>
    <recommendedName>
        <fullName evidence="3">Major facilitator superfamily (MFS) profile domain-containing protein</fullName>
    </recommendedName>
</protein>
<keyword evidence="2" id="KW-1133">Transmembrane helix</keyword>
<organism evidence="4">
    <name type="scientific">marine metagenome</name>
    <dbReference type="NCBI Taxonomy" id="408172"/>
    <lineage>
        <taxon>unclassified sequences</taxon>
        <taxon>metagenomes</taxon>
        <taxon>ecological metagenomes</taxon>
    </lineage>
</organism>
<proteinExistence type="predicted"/>
<feature type="compositionally biased region" description="Basic and acidic residues" evidence="1">
    <location>
        <begin position="465"/>
        <end position="483"/>
    </location>
</feature>
<feature type="transmembrane region" description="Helical" evidence="2">
    <location>
        <begin position="74"/>
        <end position="94"/>
    </location>
</feature>
<dbReference type="Gene3D" id="1.20.1250.20">
    <property type="entry name" value="MFS general substrate transporter like domains"/>
    <property type="match status" value="2"/>
</dbReference>
<feature type="transmembrane region" description="Helical" evidence="2">
    <location>
        <begin position="201"/>
        <end position="223"/>
    </location>
</feature>
<dbReference type="GO" id="GO:0005886">
    <property type="term" value="C:plasma membrane"/>
    <property type="evidence" value="ECO:0007669"/>
    <property type="project" value="TreeGrafter"/>
</dbReference>
<dbReference type="PANTHER" id="PTHR23521">
    <property type="entry name" value="TRANSPORTER MFS SUPERFAMILY"/>
    <property type="match status" value="1"/>
</dbReference>
<dbReference type="PROSITE" id="PS50850">
    <property type="entry name" value="MFS"/>
    <property type="match status" value="1"/>
</dbReference>
<dbReference type="GO" id="GO:0022857">
    <property type="term" value="F:transmembrane transporter activity"/>
    <property type="evidence" value="ECO:0007669"/>
    <property type="project" value="InterPro"/>
</dbReference>
<dbReference type="PANTHER" id="PTHR23521:SF3">
    <property type="entry name" value="MFS TRANSPORTER"/>
    <property type="match status" value="1"/>
</dbReference>
<keyword evidence="2" id="KW-0472">Membrane</keyword>
<dbReference type="SUPFAM" id="SSF103473">
    <property type="entry name" value="MFS general substrate transporter"/>
    <property type="match status" value="1"/>
</dbReference>
<feature type="transmembrane region" description="Helical" evidence="2">
    <location>
        <begin position="325"/>
        <end position="347"/>
    </location>
</feature>
<dbReference type="AlphaFoldDB" id="A0A381UII1"/>
<feature type="transmembrane region" description="Helical" evidence="2">
    <location>
        <begin position="12"/>
        <end position="34"/>
    </location>
</feature>
<dbReference type="Pfam" id="PF07690">
    <property type="entry name" value="MFS_1"/>
    <property type="match status" value="1"/>
</dbReference>
<feature type="transmembrane region" description="Helical" evidence="2">
    <location>
        <begin position="268"/>
        <end position="285"/>
    </location>
</feature>
<dbReference type="InterPro" id="IPR036259">
    <property type="entry name" value="MFS_trans_sf"/>
</dbReference>
<feature type="transmembrane region" description="Helical" evidence="2">
    <location>
        <begin position="100"/>
        <end position="121"/>
    </location>
</feature>
<dbReference type="CDD" id="cd17477">
    <property type="entry name" value="MFS_YcaD_like"/>
    <property type="match status" value="1"/>
</dbReference>
<feature type="transmembrane region" description="Helical" evidence="2">
    <location>
        <begin position="235"/>
        <end position="256"/>
    </location>
</feature>
<keyword evidence="2" id="KW-0812">Transmembrane</keyword>
<name>A0A381UII1_9ZZZZ</name>
<feature type="region of interest" description="Disordered" evidence="1">
    <location>
        <begin position="400"/>
        <end position="483"/>
    </location>
</feature>
<reference evidence="4" key="1">
    <citation type="submission" date="2018-05" db="EMBL/GenBank/DDBJ databases">
        <authorList>
            <person name="Lanie J.A."/>
            <person name="Ng W.-L."/>
            <person name="Kazmierczak K.M."/>
            <person name="Andrzejewski T.M."/>
            <person name="Davidsen T.M."/>
            <person name="Wayne K.J."/>
            <person name="Tettelin H."/>
            <person name="Glass J.I."/>
            <person name="Rusch D."/>
            <person name="Podicherti R."/>
            <person name="Tsui H.-C.T."/>
            <person name="Winkler M.E."/>
        </authorList>
    </citation>
    <scope>NUCLEOTIDE SEQUENCE</scope>
</reference>